<organism evidence="7 8">
    <name type="scientific">Candidatus Hakubella thermalkaliphila</name>
    <dbReference type="NCBI Taxonomy" id="2754717"/>
    <lineage>
        <taxon>Bacteria</taxon>
        <taxon>Bacillati</taxon>
        <taxon>Actinomycetota</taxon>
        <taxon>Actinomycetota incertae sedis</taxon>
        <taxon>Candidatus Hakubellales</taxon>
        <taxon>Candidatus Hakubellaceae</taxon>
        <taxon>Candidatus Hakubella</taxon>
    </lineage>
</organism>
<evidence type="ECO:0000256" key="2">
    <source>
        <dbReference type="ARBA" id="ARBA00011643"/>
    </source>
</evidence>
<evidence type="ECO:0000256" key="4">
    <source>
        <dbReference type="ARBA" id="ARBA00022723"/>
    </source>
</evidence>
<dbReference type="FunFam" id="3.30.70.120:FF:000006">
    <property type="entry name" value="GTP cyclohydrolase 1 type 2 homolog"/>
    <property type="match status" value="1"/>
</dbReference>
<evidence type="ECO:0000256" key="5">
    <source>
        <dbReference type="PIRNR" id="PIRNR037489"/>
    </source>
</evidence>
<comment type="similarity">
    <text evidence="1 5">Belongs to the GTP cyclohydrolase I type 2/NIF3 family.</text>
</comment>
<evidence type="ECO:0000313" key="8">
    <source>
        <dbReference type="Proteomes" id="UP000543224"/>
    </source>
</evidence>
<sequence length="376" mass="41722">MDLKQVSSLMDQTFPPDYALEWDKVGLQIGDLTSEVHRILVALDVTSPVVQEAFKKDINLIVAHHPLIFSPLSRILSSSYPEKVVIRMIKEGLALYVLHTNLDAMPAGLNDFWAERMGLKRVEAIDPEIRQRFYKIAVFVPETHVEKVRSALGQAGAGKIGNYAQCSFRTRGIGTFLPLQGATPYLGQVGKVNEEEEFRLEVLVDEMHLQETLSSMLEAHPYEEVAYDVYPLANKSPKAGIGRIGELESPRSLKDFLQLATQLFGPKNLRLNCTDVGMDRSIKRVGIVTGGGSSLIQVALNRGADVLITGEVKHHDALWASENGLLIVEVDHHITEGPAVWLIKEKVERVFAERGWPIEVVATDAESGPWRVADAE</sequence>
<comment type="caution">
    <text evidence="7">The sequence shown here is derived from an EMBL/GenBank/DDBJ whole genome shotgun (WGS) entry which is preliminary data.</text>
</comment>
<dbReference type="NCBIfam" id="TIGR00486">
    <property type="entry name" value="YbgI_SA1388"/>
    <property type="match status" value="1"/>
</dbReference>
<evidence type="ECO:0000256" key="6">
    <source>
        <dbReference type="PIRSR" id="PIRSR602678-1"/>
    </source>
</evidence>
<dbReference type="PIRSF" id="PIRSF037489">
    <property type="entry name" value="UCP037489_NIF3_YqfO"/>
    <property type="match status" value="1"/>
</dbReference>
<proteinExistence type="inferred from homology"/>
<dbReference type="GO" id="GO:0046872">
    <property type="term" value="F:metal ion binding"/>
    <property type="evidence" value="ECO:0007669"/>
    <property type="project" value="UniProtKB-UniRule"/>
</dbReference>
<feature type="binding site" evidence="6">
    <location>
        <position position="336"/>
    </location>
    <ligand>
        <name>a divalent metal cation</name>
        <dbReference type="ChEBI" id="CHEBI:60240"/>
        <label>1</label>
    </ligand>
</feature>
<accession>A0A6V8NXI5</accession>
<comment type="subunit">
    <text evidence="2">Homohexamer.</text>
</comment>
<protein>
    <recommendedName>
        <fullName evidence="3 5">GTP cyclohydrolase 1 type 2 homolog</fullName>
    </recommendedName>
</protein>
<evidence type="ECO:0000256" key="1">
    <source>
        <dbReference type="ARBA" id="ARBA00006964"/>
    </source>
</evidence>
<name>A0A6V8NXI5_9ACTN</name>
<dbReference type="GO" id="GO:0005737">
    <property type="term" value="C:cytoplasm"/>
    <property type="evidence" value="ECO:0007669"/>
    <property type="project" value="TreeGrafter"/>
</dbReference>
<dbReference type="Gene3D" id="3.30.70.120">
    <property type="match status" value="1"/>
</dbReference>
<feature type="binding site" evidence="6">
    <location>
        <position position="65"/>
    </location>
    <ligand>
        <name>a divalent metal cation</name>
        <dbReference type="ChEBI" id="CHEBI:60240"/>
        <label>1</label>
    </ligand>
</feature>
<dbReference type="SUPFAM" id="SSF102705">
    <property type="entry name" value="NIF3 (NGG1p interacting factor 3)-like"/>
    <property type="match status" value="1"/>
</dbReference>
<reference evidence="7 8" key="1">
    <citation type="journal article" date="2020" name="Front. Microbiol.">
        <title>Single-cell genomics of novel Actinobacteria with the Wood-Ljungdahl pathway discovered in a serpentinizing system.</title>
        <authorList>
            <person name="Merino N."/>
            <person name="Kawai M."/>
            <person name="Boyd E.S."/>
            <person name="Colman D.R."/>
            <person name="McGlynn S.E."/>
            <person name="Nealson K.H."/>
            <person name="Kurokawa K."/>
            <person name="Hongoh Y."/>
        </authorList>
    </citation>
    <scope>NUCLEOTIDE SEQUENCE [LARGE SCALE GENOMIC DNA]</scope>
    <source>
        <strain evidence="7 8">S25</strain>
    </source>
</reference>
<dbReference type="EMBL" id="BLRX01000027">
    <property type="protein sequence ID" value="GFP24952.1"/>
    <property type="molecule type" value="Genomic_DNA"/>
</dbReference>
<dbReference type="PANTHER" id="PTHR13799">
    <property type="entry name" value="NGG1 INTERACTING FACTOR 3"/>
    <property type="match status" value="1"/>
</dbReference>
<keyword evidence="4 5" id="KW-0479">Metal-binding</keyword>
<feature type="binding site" evidence="6">
    <location>
        <position position="332"/>
    </location>
    <ligand>
        <name>a divalent metal cation</name>
        <dbReference type="ChEBI" id="CHEBI:60240"/>
        <label>1</label>
    </ligand>
</feature>
<dbReference type="InterPro" id="IPR017221">
    <property type="entry name" value="DUF34/NIF3_bac"/>
</dbReference>
<feature type="binding site" evidence="6">
    <location>
        <position position="64"/>
    </location>
    <ligand>
        <name>a divalent metal cation</name>
        <dbReference type="ChEBI" id="CHEBI:60240"/>
        <label>2</label>
    </ligand>
</feature>
<dbReference type="InterPro" id="IPR015867">
    <property type="entry name" value="N-reg_PII/ATP_PRibTrfase_C"/>
</dbReference>
<dbReference type="InterPro" id="IPR002678">
    <property type="entry name" value="DUF34/NIF3"/>
</dbReference>
<dbReference type="InterPro" id="IPR036069">
    <property type="entry name" value="DUF34/NIF3_sf"/>
</dbReference>
<gene>
    <name evidence="7" type="ORF">HKBW3S25_00390</name>
</gene>
<dbReference type="PANTHER" id="PTHR13799:SF14">
    <property type="entry name" value="GTP CYCLOHYDROLASE 1 TYPE 2 HOMOLOG"/>
    <property type="match status" value="1"/>
</dbReference>
<dbReference type="AlphaFoldDB" id="A0A6V8NXI5"/>
<evidence type="ECO:0000256" key="3">
    <source>
        <dbReference type="ARBA" id="ARBA00022112"/>
    </source>
</evidence>
<dbReference type="Gene3D" id="3.40.1390.30">
    <property type="entry name" value="NIF3 (NGG1p interacting factor 3)-like"/>
    <property type="match status" value="1"/>
</dbReference>
<dbReference type="Pfam" id="PF01784">
    <property type="entry name" value="DUF34_NIF3"/>
    <property type="match status" value="1"/>
</dbReference>
<feature type="binding site" evidence="6">
    <location>
        <position position="103"/>
    </location>
    <ligand>
        <name>a divalent metal cation</name>
        <dbReference type="ChEBI" id="CHEBI:60240"/>
        <label>1</label>
    </ligand>
</feature>
<dbReference type="Proteomes" id="UP000543224">
    <property type="component" value="Unassembled WGS sequence"/>
</dbReference>
<dbReference type="FunFam" id="3.40.1390.30:FF:000001">
    <property type="entry name" value="GTP cyclohydrolase 1 type 2"/>
    <property type="match status" value="1"/>
</dbReference>
<evidence type="ECO:0000313" key="7">
    <source>
        <dbReference type="EMBL" id="GFP24952.1"/>
    </source>
</evidence>